<dbReference type="RefSeq" id="WP_145246234.1">
    <property type="nucleotide sequence ID" value="NZ_CP036278.1"/>
</dbReference>
<name>A0A518AKV8_9BACT</name>
<dbReference type="GO" id="GO:0008236">
    <property type="term" value="F:serine-type peptidase activity"/>
    <property type="evidence" value="ECO:0007669"/>
    <property type="project" value="InterPro"/>
</dbReference>
<dbReference type="Pfam" id="PF00930">
    <property type="entry name" value="DPPIV_N"/>
    <property type="match status" value="1"/>
</dbReference>
<evidence type="ECO:0000313" key="6">
    <source>
        <dbReference type="Proteomes" id="UP000315750"/>
    </source>
</evidence>
<feature type="signal peptide" evidence="2">
    <location>
        <begin position="1"/>
        <end position="24"/>
    </location>
</feature>
<gene>
    <name evidence="5" type="primary">ptpA_2</name>
    <name evidence="5" type="ORF">Pan181_15540</name>
</gene>
<dbReference type="KEGG" id="amuc:Pan181_15540"/>
<feature type="chain" id="PRO_5022113897" evidence="2">
    <location>
        <begin position="25"/>
        <end position="700"/>
    </location>
</feature>
<evidence type="ECO:0000313" key="5">
    <source>
        <dbReference type="EMBL" id="QDU55365.1"/>
    </source>
</evidence>
<reference evidence="5 6" key="1">
    <citation type="submission" date="2019-02" db="EMBL/GenBank/DDBJ databases">
        <title>Deep-cultivation of Planctomycetes and their phenomic and genomic characterization uncovers novel biology.</title>
        <authorList>
            <person name="Wiegand S."/>
            <person name="Jogler M."/>
            <person name="Boedeker C."/>
            <person name="Pinto D."/>
            <person name="Vollmers J."/>
            <person name="Rivas-Marin E."/>
            <person name="Kohn T."/>
            <person name="Peeters S.H."/>
            <person name="Heuer A."/>
            <person name="Rast P."/>
            <person name="Oberbeckmann S."/>
            <person name="Bunk B."/>
            <person name="Jeske O."/>
            <person name="Meyerdierks A."/>
            <person name="Storesund J.E."/>
            <person name="Kallscheuer N."/>
            <person name="Luecker S."/>
            <person name="Lage O.M."/>
            <person name="Pohl T."/>
            <person name="Merkel B.J."/>
            <person name="Hornburger P."/>
            <person name="Mueller R.-W."/>
            <person name="Bruemmer F."/>
            <person name="Labrenz M."/>
            <person name="Spormann A.M."/>
            <person name="Op den Camp H."/>
            <person name="Overmann J."/>
            <person name="Amann R."/>
            <person name="Jetten M.S.M."/>
            <person name="Mascher T."/>
            <person name="Medema M.H."/>
            <person name="Devos D.P."/>
            <person name="Kaster A.-K."/>
            <person name="Ovreas L."/>
            <person name="Rohde M."/>
            <person name="Galperin M.Y."/>
            <person name="Jogler C."/>
        </authorList>
    </citation>
    <scope>NUCLEOTIDE SEQUENCE [LARGE SCALE GENOMIC DNA]</scope>
    <source>
        <strain evidence="5 6">Pan181</strain>
    </source>
</reference>
<evidence type="ECO:0000256" key="2">
    <source>
        <dbReference type="SAM" id="SignalP"/>
    </source>
</evidence>
<dbReference type="InterPro" id="IPR001375">
    <property type="entry name" value="Peptidase_S9_cat"/>
</dbReference>
<protein>
    <submittedName>
        <fullName evidence="5">Prolyl tripeptidyl peptidase</fullName>
        <ecNumber evidence="5">3.4.14.12</ecNumber>
    </submittedName>
</protein>
<feature type="domain" description="Dipeptidylpeptidase IV N-terminal" evidence="4">
    <location>
        <begin position="102"/>
        <end position="401"/>
    </location>
</feature>
<dbReference type="SUPFAM" id="SSF82171">
    <property type="entry name" value="DPP6 N-terminal domain-like"/>
    <property type="match status" value="1"/>
</dbReference>
<keyword evidence="6" id="KW-1185">Reference proteome</keyword>
<dbReference type="Proteomes" id="UP000315750">
    <property type="component" value="Chromosome"/>
</dbReference>
<dbReference type="SUPFAM" id="SSF53474">
    <property type="entry name" value="alpha/beta-Hydrolases"/>
    <property type="match status" value="1"/>
</dbReference>
<proteinExistence type="predicted"/>
<sequence length="700" mass="80157" precursor="true">MKYSLSPLLFVGLALFLITPPTMAFDQSAADKLDERFRDKYQEVKVKPHWISPHEFWYRRPAAEGNEEFVLVNCQQGETKVFAKRSELPNGLRSPWRPDARQRTSVPSETSPDGMWKVEQRDHNLWLINTENNEESQLTTNGEDRHGYEPRVFWSPDSKKLVAMHVKAAGDRRVYLVESSPEDQLQPKLDSYYYLKPGDDIELRRPRLFDVESKSEIEVSNELFDNPWSLDELLWDAESEFFTFYYNQRGHQVARVIKVDSTSGEVTPVVNDEQPTFIDYAHKHFAYYLNDTDEVVWMSERDGWNHLYLIDLKSGEVKHQITSGEWVVRGVDFVDVENRQVWFHAGGIHADQDPYYVHCCKVNFDGTGLVVITAGDGTHEVGHSPERDYVIDRYSRVDMPPVTEVRRTSDGELVATLEQTDIEPVKAAGWQAPERFVAKARDGKTDIYGVIYRPTDFDPNRKYPVLEDLYAGPHSAFVPKGFSSIPWLQRWAELGFIVVKIDGMGTSYRSKAFHDVASKNLVDAGLPDRKLWMQAAAEKYPQLDLSRVGVMGHSAGAQSAMAALLWHNDFYKVAVAGCGCHDNRMDKIWWNELWMGWPIGPHYADQSNVTNAHLLKGDLLLIVGELDKNVDPSSTMQVVDALMKADKDFDMLVVPGRGHNTDTPYIIRRKRDYLMEHLDATTVHPLEAEQFEHVDSAEVQ</sequence>
<evidence type="ECO:0000259" key="3">
    <source>
        <dbReference type="Pfam" id="PF00326"/>
    </source>
</evidence>
<keyword evidence="2" id="KW-0732">Signal</keyword>
<accession>A0A518AKV8</accession>
<dbReference type="Pfam" id="PF00326">
    <property type="entry name" value="Peptidase_S9"/>
    <property type="match status" value="1"/>
</dbReference>
<dbReference type="Gene3D" id="2.140.10.30">
    <property type="entry name" value="Dipeptidylpeptidase IV, N-terminal domain"/>
    <property type="match status" value="1"/>
</dbReference>
<dbReference type="Gene3D" id="3.40.50.1820">
    <property type="entry name" value="alpha/beta hydrolase"/>
    <property type="match status" value="1"/>
</dbReference>
<feature type="region of interest" description="Disordered" evidence="1">
    <location>
        <begin position="89"/>
        <end position="115"/>
    </location>
</feature>
<dbReference type="GO" id="GO:0006508">
    <property type="term" value="P:proteolysis"/>
    <property type="evidence" value="ECO:0007669"/>
    <property type="project" value="InterPro"/>
</dbReference>
<organism evidence="5 6">
    <name type="scientific">Aeoliella mucimassa</name>
    <dbReference type="NCBI Taxonomy" id="2527972"/>
    <lineage>
        <taxon>Bacteria</taxon>
        <taxon>Pseudomonadati</taxon>
        <taxon>Planctomycetota</taxon>
        <taxon>Planctomycetia</taxon>
        <taxon>Pirellulales</taxon>
        <taxon>Lacipirellulaceae</taxon>
        <taxon>Aeoliella</taxon>
    </lineage>
</organism>
<evidence type="ECO:0000256" key="1">
    <source>
        <dbReference type="SAM" id="MobiDB-lite"/>
    </source>
</evidence>
<feature type="domain" description="Peptidase S9 prolyl oligopeptidase catalytic" evidence="3">
    <location>
        <begin position="489"/>
        <end position="671"/>
    </location>
</feature>
<dbReference type="EMBL" id="CP036278">
    <property type="protein sequence ID" value="QDU55365.1"/>
    <property type="molecule type" value="Genomic_DNA"/>
</dbReference>
<dbReference type="InterPro" id="IPR002469">
    <property type="entry name" value="Peptidase_S9B_N"/>
</dbReference>
<dbReference type="EC" id="3.4.14.12" evidence="5"/>
<evidence type="ECO:0000259" key="4">
    <source>
        <dbReference type="Pfam" id="PF00930"/>
    </source>
</evidence>
<keyword evidence="5" id="KW-0378">Hydrolase</keyword>
<dbReference type="PANTHER" id="PTHR11731">
    <property type="entry name" value="PROTEASE FAMILY S9B,C DIPEPTIDYL-PEPTIDASE IV-RELATED"/>
    <property type="match status" value="1"/>
</dbReference>
<dbReference type="AlphaFoldDB" id="A0A518AKV8"/>
<dbReference type="PANTHER" id="PTHR11731:SF118">
    <property type="entry name" value="BLR1971 PROTEIN"/>
    <property type="match status" value="1"/>
</dbReference>
<dbReference type="OrthoDB" id="9812921at2"/>
<dbReference type="InterPro" id="IPR029058">
    <property type="entry name" value="AB_hydrolase_fold"/>
</dbReference>
<dbReference type="InterPro" id="IPR050278">
    <property type="entry name" value="Serine_Prot_S9B/DPPIV"/>
</dbReference>